<sequence>MNMIRQCANKCVRPALRPARQPFTRAFTAASQRMGEGDVGTPKSTGTMSTGTSWTKKEAADEALFVKKREMEKLKNLREKLQQQRKHLDELDAHIEKLTKEHGGEQN</sequence>
<evidence type="ECO:0000313" key="6">
    <source>
        <dbReference type="EMBL" id="PGH02169.1"/>
    </source>
</evidence>
<comment type="caution">
    <text evidence="6">The sequence shown here is derived from an EMBL/GenBank/DDBJ whole genome shotgun (WGS) entry which is preliminary data.</text>
</comment>
<dbReference type="Pfam" id="PF04568">
    <property type="entry name" value="IATP"/>
    <property type="match status" value="1"/>
</dbReference>
<dbReference type="AlphaFoldDB" id="A0A2B7WZW4"/>
<dbReference type="Gene3D" id="1.20.5.500">
    <property type="entry name" value="Single helix bin"/>
    <property type="match status" value="1"/>
</dbReference>
<feature type="compositionally biased region" description="Low complexity" evidence="5">
    <location>
        <begin position="40"/>
        <end position="54"/>
    </location>
</feature>
<dbReference type="GO" id="GO:0005739">
    <property type="term" value="C:mitochondrion"/>
    <property type="evidence" value="ECO:0007669"/>
    <property type="project" value="UniProtKB-SubCell"/>
</dbReference>
<dbReference type="Proteomes" id="UP000223968">
    <property type="component" value="Unassembled WGS sequence"/>
</dbReference>
<name>A0A2B7WZW4_9EURO</name>
<feature type="region of interest" description="Disordered" evidence="5">
    <location>
        <begin position="29"/>
        <end position="54"/>
    </location>
</feature>
<dbReference type="OrthoDB" id="5532350at2759"/>
<dbReference type="STRING" id="1447875.A0A2B7WZW4"/>
<accession>A0A2B7WZW4</accession>
<protein>
    <recommendedName>
        <fullName evidence="4">ATPase inhibitor, mitochondrial</fullName>
    </recommendedName>
</protein>
<evidence type="ECO:0000256" key="5">
    <source>
        <dbReference type="SAM" id="MobiDB-lite"/>
    </source>
</evidence>
<comment type="function">
    <text evidence="4">Inhibits the enzyme activity of ATPase.</text>
</comment>
<dbReference type="EMBL" id="PDNB01000162">
    <property type="protein sequence ID" value="PGH02169.1"/>
    <property type="molecule type" value="Genomic_DNA"/>
</dbReference>
<organism evidence="6 7">
    <name type="scientific">Helicocarpus griseus UAMH5409</name>
    <dbReference type="NCBI Taxonomy" id="1447875"/>
    <lineage>
        <taxon>Eukaryota</taxon>
        <taxon>Fungi</taxon>
        <taxon>Dikarya</taxon>
        <taxon>Ascomycota</taxon>
        <taxon>Pezizomycotina</taxon>
        <taxon>Eurotiomycetes</taxon>
        <taxon>Eurotiomycetidae</taxon>
        <taxon>Onygenales</taxon>
        <taxon>Ajellomycetaceae</taxon>
        <taxon>Helicocarpus</taxon>
    </lineage>
</organism>
<evidence type="ECO:0000256" key="2">
    <source>
        <dbReference type="ARBA" id="ARBA00010901"/>
    </source>
</evidence>
<comment type="similarity">
    <text evidence="2 4">Belongs to the ATPase inhibitor family.</text>
</comment>
<gene>
    <name evidence="6" type="ORF">AJ79_07715</name>
</gene>
<evidence type="ECO:0000313" key="7">
    <source>
        <dbReference type="Proteomes" id="UP000223968"/>
    </source>
</evidence>
<evidence type="ECO:0000256" key="4">
    <source>
        <dbReference type="RuleBase" id="RU368087"/>
    </source>
</evidence>
<proteinExistence type="inferred from homology"/>
<keyword evidence="3" id="KW-0496">Mitochondrion</keyword>
<evidence type="ECO:0000256" key="1">
    <source>
        <dbReference type="ARBA" id="ARBA00004173"/>
    </source>
</evidence>
<dbReference type="GO" id="GO:0042030">
    <property type="term" value="F:ATPase inhibitor activity"/>
    <property type="evidence" value="ECO:0007669"/>
    <property type="project" value="InterPro"/>
</dbReference>
<comment type="subcellular location">
    <subcellularLocation>
        <location evidence="1">Mitochondrion</location>
    </subcellularLocation>
</comment>
<keyword evidence="7" id="KW-1185">Reference proteome</keyword>
<reference evidence="6 7" key="1">
    <citation type="submission" date="2017-10" db="EMBL/GenBank/DDBJ databases">
        <title>Comparative genomics in systemic dimorphic fungi from Ajellomycetaceae.</title>
        <authorList>
            <person name="Munoz J.F."/>
            <person name="Mcewen J.G."/>
            <person name="Clay O.K."/>
            <person name="Cuomo C.A."/>
        </authorList>
    </citation>
    <scope>NUCLEOTIDE SEQUENCE [LARGE SCALE GENOMIC DNA]</scope>
    <source>
        <strain evidence="6 7">UAMH5409</strain>
    </source>
</reference>
<dbReference type="InterPro" id="IPR007648">
    <property type="entry name" value="ATPase_inhibitor_mt"/>
</dbReference>
<feature type="region of interest" description="Disordered" evidence="5">
    <location>
        <begin position="83"/>
        <end position="107"/>
    </location>
</feature>
<evidence type="ECO:0000256" key="3">
    <source>
        <dbReference type="ARBA" id="ARBA00023128"/>
    </source>
</evidence>